<reference evidence="1 2" key="1">
    <citation type="submission" date="2019-02" db="EMBL/GenBank/DDBJ databases">
        <title>Pedobacter sp. RP-3-8 sp. nov., isolated from Arctic soil.</title>
        <authorList>
            <person name="Dahal R.H."/>
        </authorList>
    </citation>
    <scope>NUCLEOTIDE SEQUENCE [LARGE SCALE GENOMIC DNA]</scope>
    <source>
        <strain evidence="1 2">RP-3-8</strain>
    </source>
</reference>
<comment type="caution">
    <text evidence="1">The sequence shown here is derived from an EMBL/GenBank/DDBJ whole genome shotgun (WGS) entry which is preliminary data.</text>
</comment>
<accession>A0A4R0MW83</accession>
<gene>
    <name evidence="1" type="ORF">EZ444_19485</name>
</gene>
<dbReference type="EMBL" id="SJSM01000015">
    <property type="protein sequence ID" value="TCC91087.1"/>
    <property type="molecule type" value="Genomic_DNA"/>
</dbReference>
<dbReference type="AlphaFoldDB" id="A0A4R0MW83"/>
<evidence type="ECO:0000313" key="1">
    <source>
        <dbReference type="EMBL" id="TCC91087.1"/>
    </source>
</evidence>
<dbReference type="OrthoDB" id="772966at2"/>
<keyword evidence="2" id="KW-1185">Reference proteome</keyword>
<sequence length="107" mass="12738">MTTDLDVFEDIVSSIMDGTYKDEIEDRLFLDRCRELQEDAEIFSALNPDKSGYYLLQRKLIVYRIISKITIEKAGFDNKQKERLEFIEKGLLSLYWLYMELLVEIQN</sequence>
<name>A0A4R0MW83_9SPHI</name>
<evidence type="ECO:0000313" key="2">
    <source>
        <dbReference type="Proteomes" id="UP000291117"/>
    </source>
</evidence>
<organism evidence="1 2">
    <name type="scientific">Pedobacter hiemivivus</name>
    <dbReference type="NCBI Taxonomy" id="2530454"/>
    <lineage>
        <taxon>Bacteria</taxon>
        <taxon>Pseudomonadati</taxon>
        <taxon>Bacteroidota</taxon>
        <taxon>Sphingobacteriia</taxon>
        <taxon>Sphingobacteriales</taxon>
        <taxon>Sphingobacteriaceae</taxon>
        <taxon>Pedobacter</taxon>
    </lineage>
</organism>
<dbReference type="RefSeq" id="WP_131610825.1">
    <property type="nucleotide sequence ID" value="NZ_SJSM01000015.1"/>
</dbReference>
<dbReference type="Proteomes" id="UP000291117">
    <property type="component" value="Unassembled WGS sequence"/>
</dbReference>
<protein>
    <submittedName>
        <fullName evidence="1">Uncharacterized protein</fullName>
    </submittedName>
</protein>
<proteinExistence type="predicted"/>